<accession>A0A450WSI7</accession>
<dbReference type="EMBL" id="CAADFK010000194">
    <property type="protein sequence ID" value="VFK20001.1"/>
    <property type="molecule type" value="Genomic_DNA"/>
</dbReference>
<evidence type="ECO:0000313" key="1">
    <source>
        <dbReference type="EMBL" id="VFK20001.1"/>
    </source>
</evidence>
<organism evidence="1">
    <name type="scientific">Candidatus Kentrum sp. LPFa</name>
    <dbReference type="NCBI Taxonomy" id="2126335"/>
    <lineage>
        <taxon>Bacteria</taxon>
        <taxon>Pseudomonadati</taxon>
        <taxon>Pseudomonadota</taxon>
        <taxon>Gammaproteobacteria</taxon>
        <taxon>Candidatus Kentrum</taxon>
    </lineage>
</organism>
<proteinExistence type="predicted"/>
<name>A0A450WSI7_9GAMM</name>
<reference evidence="1" key="1">
    <citation type="submission" date="2019-02" db="EMBL/GenBank/DDBJ databases">
        <authorList>
            <person name="Gruber-Vodicka R. H."/>
            <person name="Seah K. B. B."/>
        </authorList>
    </citation>
    <scope>NUCLEOTIDE SEQUENCE</scope>
    <source>
        <strain evidence="1">BECK_S313</strain>
    </source>
</reference>
<protein>
    <submittedName>
        <fullName evidence="1">Uncharacterized protein</fullName>
    </submittedName>
</protein>
<sequence length="145" mass="16168">MRPVEYLNFAEQHNRYARSFPFLDLRAEGFQKRFDIMPSNVGRNRMRKDGGEYLSMPAFHVLSLSARGLLEAQSGQVGAGKTNPNINLDGSMFPIAMLGFVPCPPTYALQPPAASETTTNSPMLPVPILRPLAITNQKKFRPNIF</sequence>
<gene>
    <name evidence="1" type="ORF">BECKLPF1236B_GA0070989_119410</name>
</gene>
<dbReference type="AlphaFoldDB" id="A0A450WSI7"/>